<dbReference type="PIR" id="C56755">
    <property type="entry name" value="C56755"/>
</dbReference>
<reference evidence="1" key="1">
    <citation type="journal article" date="1993" name="Biochem. Biophys. Res. Commun.">
        <title>Differential expression of cytochrome P450 2C24 transcripts in rat kidney and prostate: evidence indicative of alternative and possibly trans splicing events.</title>
        <authorList>
            <person name="Zaphiropoulos P.G."/>
        </authorList>
    </citation>
    <scope>NUCLEOTIDE SEQUENCE</scope>
    <source>
        <strain evidence="1">Sprague-Dawley</strain>
        <tissue evidence="1">Prostate</tissue>
    </source>
</reference>
<evidence type="ECO:0000313" key="1">
    <source>
        <dbReference type="EMBL" id="AAB26472.1"/>
    </source>
</evidence>
<gene>
    <name evidence="1" type="primary">cytochrome P450 2C24</name>
</gene>
<dbReference type="AlphaFoldDB" id="Q63855"/>
<sequence>QLSCSRKFGLTCGPEAQFTDKLTAKCHSSVSLHIDLPGNLLFSKIYGPVFTLYFG</sequence>
<protein>
    <submittedName>
        <fullName evidence="1">Cytochrome P450 2C24</fullName>
    </submittedName>
</protein>
<feature type="non-terminal residue" evidence="1">
    <location>
        <position position="1"/>
    </location>
</feature>
<dbReference type="EMBL" id="AH004249">
    <property type="protein sequence ID" value="AAB26472.1"/>
    <property type="molecule type" value="Genomic_DNA"/>
</dbReference>
<proteinExistence type="predicted"/>
<feature type="non-terminal residue" evidence="1">
    <location>
        <position position="55"/>
    </location>
</feature>
<organism evidence="1">
    <name type="scientific">Rattus norvegicus</name>
    <name type="common">Rat</name>
    <dbReference type="NCBI Taxonomy" id="10116"/>
    <lineage>
        <taxon>Eukaryota</taxon>
        <taxon>Metazoa</taxon>
        <taxon>Chordata</taxon>
        <taxon>Craniata</taxon>
        <taxon>Vertebrata</taxon>
        <taxon>Euteleostomi</taxon>
        <taxon>Mammalia</taxon>
        <taxon>Eutheria</taxon>
        <taxon>Euarchontoglires</taxon>
        <taxon>Glires</taxon>
        <taxon>Rodentia</taxon>
        <taxon>Myomorpha</taxon>
        <taxon>Muroidea</taxon>
        <taxon>Muridae</taxon>
        <taxon>Murinae</taxon>
        <taxon>Rattus</taxon>
    </lineage>
</organism>
<accession>Q63855</accession>
<name>Q63855_RAT</name>